<comment type="caution">
    <text evidence="3">The sequence shown here is derived from an EMBL/GenBank/DDBJ whole genome shotgun (WGS) entry which is preliminary data.</text>
</comment>
<dbReference type="EMBL" id="JAPOHD010000030">
    <property type="protein sequence ID" value="MCY1722011.1"/>
    <property type="molecule type" value="Genomic_DNA"/>
</dbReference>
<name>A0A9X3J7Y9_9BACT</name>
<proteinExistence type="predicted"/>
<sequence length="210" mass="24974">MKRIIVFALALVSVFSVSAKTEKFGTWIELEFTKEFLKKFEFSIIPDFRLQDDFTLDKYQFDAKLAYEPFQFFEVAAAYRIKTNVKSKKNEVTHRLVLDATAKTDVGKFTPSFRTRFVTYNDVDGERVNVIRPRVKVAYDIKGNKFTPYTRYEMYYDLVNNKLYRGRFDIGFTRKMGKLHRIGIYYRLQHFTEDDQNSFSIIGIDYRLKI</sequence>
<dbReference type="AlphaFoldDB" id="A0A9X3J7Y9"/>
<keyword evidence="4" id="KW-1185">Reference proteome</keyword>
<evidence type="ECO:0000313" key="3">
    <source>
        <dbReference type="EMBL" id="MCY1722011.1"/>
    </source>
</evidence>
<reference evidence="3" key="1">
    <citation type="submission" date="2022-11" db="EMBL/GenBank/DDBJ databases">
        <title>Marilongibacter aestuarii gen. nov., sp. nov., isolated from tidal flat sediment.</title>
        <authorList>
            <person name="Jiayan W."/>
        </authorList>
    </citation>
    <scope>NUCLEOTIDE SEQUENCE</scope>
    <source>
        <strain evidence="3">Z1-6</strain>
    </source>
</reference>
<dbReference type="InterPro" id="IPR019619">
    <property type="entry name" value="DUF2490"/>
</dbReference>
<dbReference type="Pfam" id="PF10677">
    <property type="entry name" value="DUF2490"/>
    <property type="match status" value="1"/>
</dbReference>
<dbReference type="Proteomes" id="UP001145087">
    <property type="component" value="Unassembled WGS sequence"/>
</dbReference>
<feature type="signal peptide" evidence="2">
    <location>
        <begin position="1"/>
        <end position="19"/>
    </location>
</feature>
<organism evidence="3 4">
    <name type="scientific">Draconibacterium aestuarii</name>
    <dbReference type="NCBI Taxonomy" id="2998507"/>
    <lineage>
        <taxon>Bacteria</taxon>
        <taxon>Pseudomonadati</taxon>
        <taxon>Bacteroidota</taxon>
        <taxon>Bacteroidia</taxon>
        <taxon>Marinilabiliales</taxon>
        <taxon>Prolixibacteraceae</taxon>
        <taxon>Draconibacterium</taxon>
    </lineage>
</organism>
<dbReference type="RefSeq" id="WP_343334341.1">
    <property type="nucleotide sequence ID" value="NZ_JAPOHD010000030.1"/>
</dbReference>
<evidence type="ECO:0000256" key="1">
    <source>
        <dbReference type="ARBA" id="ARBA00022729"/>
    </source>
</evidence>
<dbReference type="InterPro" id="IPR053713">
    <property type="entry name" value="Bact_OM_Channel_sf"/>
</dbReference>
<feature type="chain" id="PRO_5040730121" evidence="2">
    <location>
        <begin position="20"/>
        <end position="210"/>
    </location>
</feature>
<keyword evidence="1 2" id="KW-0732">Signal</keyword>
<accession>A0A9X3J7Y9</accession>
<dbReference type="Gene3D" id="2.40.160.40">
    <property type="entry name" value="monomeric porin ompg"/>
    <property type="match status" value="1"/>
</dbReference>
<evidence type="ECO:0000256" key="2">
    <source>
        <dbReference type="SAM" id="SignalP"/>
    </source>
</evidence>
<gene>
    <name evidence="3" type="ORF">OU798_16775</name>
</gene>
<protein>
    <submittedName>
        <fullName evidence="3">DUF2490 domain-containing protein</fullName>
    </submittedName>
</protein>
<evidence type="ECO:0000313" key="4">
    <source>
        <dbReference type="Proteomes" id="UP001145087"/>
    </source>
</evidence>